<dbReference type="AlphaFoldDB" id="A0A8H7I7S1"/>
<sequence length="170" mass="18841">MDDRLADQLSSLLESTASLQRTLAHVISQLPVVPAKQHIPSMSDLNLHNPASAQASILAPGVPIPSRGWQKDHSPKQRVMAEARSRLMKDGWPDCDDTDMHAGRLTEAMLRVSSINLENLFFGLLRGKDSQMGMEDMDNFMTEVGTGFPSLHDQKKGLLKNGSDVERHRD</sequence>
<feature type="region of interest" description="Disordered" evidence="1">
    <location>
        <begin position="151"/>
        <end position="170"/>
    </location>
</feature>
<gene>
    <name evidence="2" type="ORF">RHS01_08706</name>
</gene>
<reference evidence="2" key="1">
    <citation type="submission" date="2020-09" db="EMBL/GenBank/DDBJ databases">
        <title>Comparative genome analyses of four rice-infecting Rhizoctonia solani isolates reveal extensive enrichment of homogalacturonan modification genes.</title>
        <authorList>
            <person name="Lee D.-Y."/>
            <person name="Jeon J."/>
            <person name="Kim K.-T."/>
            <person name="Cheong K."/>
            <person name="Song H."/>
            <person name="Choi G."/>
            <person name="Ko J."/>
            <person name="Opiyo S.O."/>
            <person name="Zuo S."/>
            <person name="Madhav S."/>
            <person name="Lee Y.-H."/>
            <person name="Wang G.-L."/>
        </authorList>
    </citation>
    <scope>NUCLEOTIDE SEQUENCE</scope>
    <source>
        <strain evidence="2">AG1-IA B2</strain>
    </source>
</reference>
<evidence type="ECO:0000313" key="3">
    <source>
        <dbReference type="Proteomes" id="UP000614334"/>
    </source>
</evidence>
<dbReference type="EMBL" id="JACYCF010000018">
    <property type="protein sequence ID" value="KAF8751118.1"/>
    <property type="molecule type" value="Genomic_DNA"/>
</dbReference>
<organism evidence="2 3">
    <name type="scientific">Rhizoctonia solani</name>
    <dbReference type="NCBI Taxonomy" id="456999"/>
    <lineage>
        <taxon>Eukaryota</taxon>
        <taxon>Fungi</taxon>
        <taxon>Dikarya</taxon>
        <taxon>Basidiomycota</taxon>
        <taxon>Agaricomycotina</taxon>
        <taxon>Agaricomycetes</taxon>
        <taxon>Cantharellales</taxon>
        <taxon>Ceratobasidiaceae</taxon>
        <taxon>Rhizoctonia</taxon>
    </lineage>
</organism>
<evidence type="ECO:0000256" key="1">
    <source>
        <dbReference type="SAM" id="MobiDB-lite"/>
    </source>
</evidence>
<comment type="caution">
    <text evidence="2">The sequence shown here is derived from an EMBL/GenBank/DDBJ whole genome shotgun (WGS) entry which is preliminary data.</text>
</comment>
<proteinExistence type="predicted"/>
<accession>A0A8H7I7S1</accession>
<evidence type="ECO:0000313" key="2">
    <source>
        <dbReference type="EMBL" id="KAF8751118.1"/>
    </source>
</evidence>
<dbReference type="Proteomes" id="UP000614334">
    <property type="component" value="Unassembled WGS sequence"/>
</dbReference>
<name>A0A8H7I7S1_9AGAM</name>
<protein>
    <submittedName>
        <fullName evidence="2">Uncharacterized protein</fullName>
    </submittedName>
</protein>